<dbReference type="AlphaFoldDB" id="A0A1X9M814"/>
<dbReference type="Gene3D" id="1.10.260.40">
    <property type="entry name" value="lambda repressor-like DNA-binding domains"/>
    <property type="match status" value="1"/>
</dbReference>
<organism evidence="3 4">
    <name type="scientific">Halalkalibacter krulwichiae</name>
    <dbReference type="NCBI Taxonomy" id="199441"/>
    <lineage>
        <taxon>Bacteria</taxon>
        <taxon>Bacillati</taxon>
        <taxon>Bacillota</taxon>
        <taxon>Bacilli</taxon>
        <taxon>Bacillales</taxon>
        <taxon>Bacillaceae</taxon>
        <taxon>Halalkalibacter</taxon>
    </lineage>
</organism>
<dbReference type="Proteomes" id="UP000193006">
    <property type="component" value="Chromosome"/>
</dbReference>
<dbReference type="SMART" id="SM00530">
    <property type="entry name" value="HTH_XRE"/>
    <property type="match status" value="1"/>
</dbReference>
<dbReference type="SUPFAM" id="SSF47413">
    <property type="entry name" value="lambda repressor-like DNA-binding domains"/>
    <property type="match status" value="1"/>
</dbReference>
<dbReference type="NCBIfam" id="NF041951">
    <property type="entry name" value="phage_RstR"/>
    <property type="match status" value="1"/>
</dbReference>
<reference evidence="3 4" key="1">
    <citation type="submission" date="2017-04" db="EMBL/GenBank/DDBJ databases">
        <title>Bacillus krulwichiae AM31D Genome sequencing and assembly.</title>
        <authorList>
            <person name="Krulwich T.A."/>
            <person name="Anastor L."/>
            <person name="Ehrlich R."/>
            <person name="Ehrlich G.D."/>
            <person name="Janto B."/>
        </authorList>
    </citation>
    <scope>NUCLEOTIDE SEQUENCE [LARGE SCALE GENOMIC DNA]</scope>
    <source>
        <strain evidence="3 4">AM31D</strain>
    </source>
</reference>
<dbReference type="STRING" id="199441.BkAM31D_02135"/>
<dbReference type="PANTHER" id="PTHR46558">
    <property type="entry name" value="TRACRIPTIONAL REGULATORY PROTEIN-RELATED-RELATED"/>
    <property type="match status" value="1"/>
</dbReference>
<protein>
    <submittedName>
        <fullName evidence="3">HTH-type transcriptional regulator Xre</fullName>
    </submittedName>
</protein>
<proteinExistence type="predicted"/>
<dbReference type="KEGG" id="bkw:BkAM31D_02135"/>
<name>A0A1X9M814_9BACI</name>
<gene>
    <name evidence="3" type="primary">xre_1</name>
    <name evidence="3" type="ORF">BkAM31D_02135</name>
</gene>
<accession>A0A1X9M814</accession>
<dbReference type="InterPro" id="IPR049639">
    <property type="entry name" value="RstR"/>
</dbReference>
<evidence type="ECO:0000256" key="1">
    <source>
        <dbReference type="ARBA" id="ARBA00023125"/>
    </source>
</evidence>
<feature type="domain" description="HTH cro/C1-type" evidence="2">
    <location>
        <begin position="7"/>
        <end position="61"/>
    </location>
</feature>
<evidence type="ECO:0000313" key="3">
    <source>
        <dbReference type="EMBL" id="ARK28740.1"/>
    </source>
</evidence>
<dbReference type="PANTHER" id="PTHR46558:SF11">
    <property type="entry name" value="HTH-TYPE TRANSCRIPTIONAL REGULATOR XRE"/>
    <property type="match status" value="1"/>
</dbReference>
<sequence>MEFKDRLKLCRNNKKITQEKLAEKLGIKRPTYAKYETGENLPDITMLNKLADFFEVSTDYLLGRTDQTTPISFAAKDGYSKREKTDDETERLQKKFNEFLKWQKQQKND</sequence>
<dbReference type="RefSeq" id="WP_066158448.1">
    <property type="nucleotide sequence ID" value="NZ_CP020814.1"/>
</dbReference>
<evidence type="ECO:0000313" key="4">
    <source>
        <dbReference type="Proteomes" id="UP000193006"/>
    </source>
</evidence>
<keyword evidence="1" id="KW-0238">DNA-binding</keyword>
<dbReference type="CDD" id="cd00093">
    <property type="entry name" value="HTH_XRE"/>
    <property type="match status" value="1"/>
</dbReference>
<keyword evidence="4" id="KW-1185">Reference proteome</keyword>
<dbReference type="Pfam" id="PF01381">
    <property type="entry name" value="HTH_3"/>
    <property type="match status" value="1"/>
</dbReference>
<dbReference type="GO" id="GO:0003677">
    <property type="term" value="F:DNA binding"/>
    <property type="evidence" value="ECO:0007669"/>
    <property type="project" value="UniProtKB-KW"/>
</dbReference>
<evidence type="ECO:0000259" key="2">
    <source>
        <dbReference type="PROSITE" id="PS50943"/>
    </source>
</evidence>
<dbReference type="InterPro" id="IPR001387">
    <property type="entry name" value="Cro/C1-type_HTH"/>
</dbReference>
<dbReference type="InterPro" id="IPR010982">
    <property type="entry name" value="Lambda_DNA-bd_dom_sf"/>
</dbReference>
<dbReference type="PROSITE" id="PS50943">
    <property type="entry name" value="HTH_CROC1"/>
    <property type="match status" value="1"/>
</dbReference>
<dbReference type="EMBL" id="CP020814">
    <property type="protein sequence ID" value="ARK28740.1"/>
    <property type="molecule type" value="Genomic_DNA"/>
</dbReference>